<evidence type="ECO:0000256" key="4">
    <source>
        <dbReference type="ARBA" id="ARBA00023136"/>
    </source>
</evidence>
<keyword evidence="7" id="KW-1185">Reference proteome</keyword>
<evidence type="ECO:0000256" key="1">
    <source>
        <dbReference type="ARBA" id="ARBA00004127"/>
    </source>
</evidence>
<dbReference type="InterPro" id="IPR007318">
    <property type="entry name" value="Phopholipid_MeTrfase"/>
</dbReference>
<name>A0ABT4Q252_9MYCO</name>
<proteinExistence type="predicted"/>
<feature type="transmembrane region" description="Helical" evidence="5">
    <location>
        <begin position="106"/>
        <end position="130"/>
    </location>
</feature>
<keyword evidence="2 5" id="KW-0812">Transmembrane</keyword>
<feature type="transmembrane region" description="Helical" evidence="5">
    <location>
        <begin position="165"/>
        <end position="193"/>
    </location>
</feature>
<dbReference type="Pfam" id="PF04191">
    <property type="entry name" value="PEMT"/>
    <property type="match status" value="1"/>
</dbReference>
<evidence type="ECO:0000256" key="3">
    <source>
        <dbReference type="ARBA" id="ARBA00022989"/>
    </source>
</evidence>
<evidence type="ECO:0000313" key="7">
    <source>
        <dbReference type="Proteomes" id="UP001142153"/>
    </source>
</evidence>
<comment type="subcellular location">
    <subcellularLocation>
        <location evidence="1">Endomembrane system</location>
        <topology evidence="1">Multi-pass membrane protein</topology>
    </subcellularLocation>
</comment>
<dbReference type="EMBL" id="JAPZPY010000020">
    <property type="protein sequence ID" value="MCZ8382749.1"/>
    <property type="molecule type" value="Genomic_DNA"/>
</dbReference>
<feature type="transmembrane region" description="Helical" evidence="5">
    <location>
        <begin position="34"/>
        <end position="54"/>
    </location>
</feature>
<gene>
    <name evidence="6" type="ORF">O6P37_28140</name>
</gene>
<comment type="caution">
    <text evidence="6">The sequence shown here is derived from an EMBL/GenBank/DDBJ whole genome shotgun (WGS) entry which is preliminary data.</text>
</comment>
<evidence type="ECO:0000256" key="5">
    <source>
        <dbReference type="SAM" id="Phobius"/>
    </source>
</evidence>
<accession>A0ABT4Q252</accession>
<feature type="transmembrane region" description="Helical" evidence="5">
    <location>
        <begin position="7"/>
        <end position="28"/>
    </location>
</feature>
<reference evidence="6" key="1">
    <citation type="submission" date="2022-12" db="EMBL/GenBank/DDBJ databases">
        <authorList>
            <person name="Deng Y."/>
            <person name="Zhang Y.-Q."/>
        </authorList>
    </citation>
    <scope>NUCLEOTIDE SEQUENCE</scope>
    <source>
        <strain evidence="6">CPCC 205372</strain>
    </source>
</reference>
<protein>
    <submittedName>
        <fullName evidence="6">Isoprenylcysteine carboxylmethyltransferase family protein</fullName>
    </submittedName>
</protein>
<evidence type="ECO:0000256" key="2">
    <source>
        <dbReference type="ARBA" id="ARBA00022692"/>
    </source>
</evidence>
<keyword evidence="3 5" id="KW-1133">Transmembrane helix</keyword>
<dbReference type="PANTHER" id="PTHR43847">
    <property type="entry name" value="BLL3993 PROTEIN"/>
    <property type="match status" value="1"/>
</dbReference>
<sequence length="225" mass="24698">MSPGPKMLLNGLVGLAIYGALSFIPAWTFDYWQAWALLVIMYVVSTCFPALYLMGRNPAALERRLRGGPTEEGRSVQKGVMAGLWLAVGAQFVVSALDHRFGWSRVPTAVCVVGLIVAALGLFVVSLVIIQNSYAAAVVRVEEGQTVVSTGLYGLMRHPMYTGNLLVMVGIPLALGSYWGLIFVILFVGVITVRIRDEEGLLRNELQGYSEYTQKVRYRLVPGVW</sequence>
<dbReference type="Gene3D" id="1.20.120.1630">
    <property type="match status" value="1"/>
</dbReference>
<evidence type="ECO:0000313" key="6">
    <source>
        <dbReference type="EMBL" id="MCZ8382749.1"/>
    </source>
</evidence>
<dbReference type="InterPro" id="IPR052527">
    <property type="entry name" value="Metal_cation-efflux_comp"/>
</dbReference>
<organism evidence="6 7">
    <name type="scientific">Mycobacterium hippophais</name>
    <dbReference type="NCBI Taxonomy" id="3016340"/>
    <lineage>
        <taxon>Bacteria</taxon>
        <taxon>Bacillati</taxon>
        <taxon>Actinomycetota</taxon>
        <taxon>Actinomycetes</taxon>
        <taxon>Mycobacteriales</taxon>
        <taxon>Mycobacteriaceae</taxon>
        <taxon>Mycobacterium</taxon>
    </lineage>
</organism>
<dbReference type="Proteomes" id="UP001142153">
    <property type="component" value="Unassembled WGS sequence"/>
</dbReference>
<dbReference type="PANTHER" id="PTHR43847:SF1">
    <property type="entry name" value="BLL3993 PROTEIN"/>
    <property type="match status" value="1"/>
</dbReference>
<keyword evidence="4 5" id="KW-0472">Membrane</keyword>
<dbReference type="RefSeq" id="WP_269897167.1">
    <property type="nucleotide sequence ID" value="NZ_JAPZPY010000020.1"/>
</dbReference>